<comment type="caution">
    <text evidence="1">The sequence shown here is derived from an EMBL/GenBank/DDBJ whole genome shotgun (WGS) entry which is preliminary data.</text>
</comment>
<accession>A0A508AZU3</accession>
<name>A0A508AZU3_9GAMM</name>
<sequence>QNAAAFAFGHGLALCALAPQARRRFGRWALAGLLLGVLLFSGSLVAAHAFGWPTRLAPAGGSLMILAWLAYAVDAARR</sequence>
<protein>
    <submittedName>
        <fullName evidence="1">DUF423 domain-containing protein</fullName>
    </submittedName>
</protein>
<evidence type="ECO:0000313" key="2">
    <source>
        <dbReference type="Proteomes" id="UP000320431"/>
    </source>
</evidence>
<gene>
    <name evidence="1" type="ORF">FKV24_010560</name>
</gene>
<proteinExistence type="predicted"/>
<dbReference type="Pfam" id="PF04241">
    <property type="entry name" value="DUF423"/>
    <property type="match status" value="1"/>
</dbReference>
<dbReference type="InterPro" id="IPR006696">
    <property type="entry name" value="DUF423"/>
</dbReference>
<evidence type="ECO:0000313" key="1">
    <source>
        <dbReference type="EMBL" id="KAB8185671.1"/>
    </source>
</evidence>
<feature type="non-terminal residue" evidence="1">
    <location>
        <position position="1"/>
    </location>
</feature>
<dbReference type="AlphaFoldDB" id="A0A508AZU3"/>
<organism evidence="1 2">
    <name type="scientific">Marilutibacter maris</name>
    <dbReference type="NCBI Taxonomy" id="1605891"/>
    <lineage>
        <taxon>Bacteria</taxon>
        <taxon>Pseudomonadati</taxon>
        <taxon>Pseudomonadota</taxon>
        <taxon>Gammaproteobacteria</taxon>
        <taxon>Lysobacterales</taxon>
        <taxon>Lysobacteraceae</taxon>
        <taxon>Marilutibacter</taxon>
    </lineage>
</organism>
<dbReference type="EMBL" id="VICD02000176">
    <property type="protein sequence ID" value="KAB8185671.1"/>
    <property type="molecule type" value="Genomic_DNA"/>
</dbReference>
<dbReference type="Proteomes" id="UP000320431">
    <property type="component" value="Unassembled WGS sequence"/>
</dbReference>
<dbReference type="RefSeq" id="WP_141482356.1">
    <property type="nucleotide sequence ID" value="NZ_VICD02000176.1"/>
</dbReference>
<reference evidence="1 2" key="1">
    <citation type="submission" date="2019-10" db="EMBL/GenBank/DDBJ databases">
        <title>Lysobacter alkalisoli sp. nov., isolated from saline-alkaline soil.</title>
        <authorList>
            <person name="Sun J.-Q."/>
        </authorList>
    </citation>
    <scope>NUCLEOTIDE SEQUENCE [LARGE SCALE GENOMIC DNA]</scope>
    <source>
        <strain evidence="1 2">KCTC 42381</strain>
    </source>
</reference>